<gene>
    <name evidence="1" type="ORF">FOL47_004310</name>
</gene>
<dbReference type="PANTHER" id="PTHR33050">
    <property type="entry name" value="REVERSE TRANSCRIPTASE DOMAIN-CONTAINING PROTEIN"/>
    <property type="match status" value="1"/>
</dbReference>
<feature type="non-terminal residue" evidence="1">
    <location>
        <position position="274"/>
    </location>
</feature>
<reference evidence="1 2" key="1">
    <citation type="submission" date="2020-04" db="EMBL/GenBank/DDBJ databases">
        <title>Perkinsus chesapeaki whole genome sequence.</title>
        <authorList>
            <person name="Bogema D.R."/>
        </authorList>
    </citation>
    <scope>NUCLEOTIDE SEQUENCE [LARGE SCALE GENOMIC DNA]</scope>
    <source>
        <strain evidence="1">ATCC PRA-425</strain>
    </source>
</reference>
<evidence type="ECO:0000313" key="1">
    <source>
        <dbReference type="EMBL" id="KAF4647668.1"/>
    </source>
</evidence>
<sequence length="274" mass="30514">VPTVEAELLGIVVTFSHTKMSLTLPTSKRERILEELRNLIAAPTVPLATLSKLCGKLVFASSTSPDFSWRAATRTLFRFTSRSHYQRHSLDLKHALGNILAMVSAAPVSRDLLLYREGRRPFVVYTDAESPGNRLAGVLYCPRGGKSRDRYYSEIIPADLLSSLMPRKNQIVALELCAAVTAINTFRDVLKGQCVWLYIDSRAAEFALIRGSSAKSDLNDMTASLWRTAASHSISIWISRVPSEQNIADGPSRRQYGDVIRLARVPAKWVRPDQ</sequence>
<organism evidence="1 2">
    <name type="scientific">Perkinsus chesapeaki</name>
    <name type="common">Clam parasite</name>
    <name type="synonym">Perkinsus andrewsi</name>
    <dbReference type="NCBI Taxonomy" id="330153"/>
    <lineage>
        <taxon>Eukaryota</taxon>
        <taxon>Sar</taxon>
        <taxon>Alveolata</taxon>
        <taxon>Perkinsozoa</taxon>
        <taxon>Perkinsea</taxon>
        <taxon>Perkinsida</taxon>
        <taxon>Perkinsidae</taxon>
        <taxon>Perkinsus</taxon>
    </lineage>
</organism>
<proteinExistence type="predicted"/>
<feature type="non-terminal residue" evidence="1">
    <location>
        <position position="1"/>
    </location>
</feature>
<dbReference type="InterPro" id="IPR052055">
    <property type="entry name" value="Hepadnavirus_pol/RT"/>
</dbReference>
<accession>A0A7J6KKM1</accession>
<protein>
    <submittedName>
        <fullName evidence="1">Uncharacterized protein</fullName>
    </submittedName>
</protein>
<name>A0A7J6KKM1_PERCH</name>
<dbReference type="Proteomes" id="UP000591131">
    <property type="component" value="Unassembled WGS sequence"/>
</dbReference>
<dbReference type="SUPFAM" id="SSF56672">
    <property type="entry name" value="DNA/RNA polymerases"/>
    <property type="match status" value="1"/>
</dbReference>
<dbReference type="AlphaFoldDB" id="A0A7J6KKM1"/>
<dbReference type="InterPro" id="IPR043502">
    <property type="entry name" value="DNA/RNA_pol_sf"/>
</dbReference>
<dbReference type="EMBL" id="JAAPAO010002457">
    <property type="protein sequence ID" value="KAF4647668.1"/>
    <property type="molecule type" value="Genomic_DNA"/>
</dbReference>
<keyword evidence="2" id="KW-1185">Reference proteome</keyword>
<evidence type="ECO:0000313" key="2">
    <source>
        <dbReference type="Proteomes" id="UP000591131"/>
    </source>
</evidence>
<dbReference type="OrthoDB" id="444172at2759"/>
<dbReference type="PANTHER" id="PTHR33050:SF7">
    <property type="entry name" value="RIBONUCLEASE H"/>
    <property type="match status" value="1"/>
</dbReference>
<comment type="caution">
    <text evidence="1">The sequence shown here is derived from an EMBL/GenBank/DDBJ whole genome shotgun (WGS) entry which is preliminary data.</text>
</comment>